<evidence type="ECO:0000313" key="2">
    <source>
        <dbReference type="EMBL" id="RZQ51810.1"/>
    </source>
</evidence>
<dbReference type="AlphaFoldDB" id="A0A4Q7IIZ3"/>
<evidence type="ECO:0000313" key="3">
    <source>
        <dbReference type="Proteomes" id="UP000291338"/>
    </source>
</evidence>
<gene>
    <name evidence="2" type="ORF">C1E23_17640</name>
</gene>
<dbReference type="EMBL" id="PPSX01000078">
    <property type="protein sequence ID" value="RZQ51810.1"/>
    <property type="molecule type" value="Genomic_DNA"/>
</dbReference>
<reference evidence="2 3" key="1">
    <citation type="submission" date="2018-01" db="EMBL/GenBank/DDBJ databases">
        <title>Co-occurrence of chitin degradation, pigmentation and bioactivity in marine Pseudoalteromonas.</title>
        <authorList>
            <person name="Paulsen S."/>
            <person name="Gram L."/>
            <person name="Machado H."/>
        </authorList>
    </citation>
    <scope>NUCLEOTIDE SEQUENCE [LARGE SCALE GENOMIC DNA]</scope>
    <source>
        <strain evidence="2 3">S3898</strain>
    </source>
</reference>
<dbReference type="Pfam" id="PF00497">
    <property type="entry name" value="SBP_bac_3"/>
    <property type="match status" value="1"/>
</dbReference>
<evidence type="ECO:0000259" key="1">
    <source>
        <dbReference type="Pfam" id="PF00497"/>
    </source>
</evidence>
<protein>
    <submittedName>
        <fullName evidence="2">Amino acid ABC transporter substrate-binding protein</fullName>
    </submittedName>
</protein>
<organism evidence="2 3">
    <name type="scientific">Pseudoalteromonas phenolica</name>
    <dbReference type="NCBI Taxonomy" id="161398"/>
    <lineage>
        <taxon>Bacteria</taxon>
        <taxon>Pseudomonadati</taxon>
        <taxon>Pseudomonadota</taxon>
        <taxon>Gammaproteobacteria</taxon>
        <taxon>Alteromonadales</taxon>
        <taxon>Pseudoalteromonadaceae</taxon>
        <taxon>Pseudoalteromonas</taxon>
    </lineage>
</organism>
<proteinExistence type="predicted"/>
<dbReference type="PANTHER" id="PTHR38834:SF3">
    <property type="entry name" value="SOLUTE-BINDING PROTEIN FAMILY 3_N-TERMINAL DOMAIN-CONTAINING PROTEIN"/>
    <property type="match status" value="1"/>
</dbReference>
<accession>A0A4Q7IIZ3</accession>
<dbReference type="PANTHER" id="PTHR38834">
    <property type="entry name" value="PERIPLASMIC SUBSTRATE BINDING PROTEIN FAMILY 3"/>
    <property type="match status" value="1"/>
</dbReference>
<dbReference type="InterPro" id="IPR001638">
    <property type="entry name" value="Solute-binding_3/MltF_N"/>
</dbReference>
<comment type="caution">
    <text evidence="2">The sequence shown here is derived from an EMBL/GenBank/DDBJ whole genome shotgun (WGS) entry which is preliminary data.</text>
</comment>
<dbReference type="Gene3D" id="3.40.190.10">
    <property type="entry name" value="Periplasmic binding protein-like II"/>
    <property type="match status" value="2"/>
</dbReference>
<dbReference type="SUPFAM" id="SSF53850">
    <property type="entry name" value="Periplasmic binding protein-like II"/>
    <property type="match status" value="1"/>
</dbReference>
<sequence>MLNVYTEEFPPYQVRLSPKNITGISTTLVKGLLDEVNIPYKIHVLPWYRSYHNALKEKNALLYSVARTKEREDIFEWIMPLCDINVSFFWKKDNNKISISSVKDAKKYVVSVASGQPSELHLKKHGFSTDDNLVILASHEQGLGLLSKGRVDVIFAADLFIKNLTQEEFFNKLKLESFTIKALSKKLYLAANKSSDPNLIQSLKRTAILQMNKSKKDKVCSDISDS</sequence>
<feature type="domain" description="Solute-binding protein family 3/N-terminal" evidence="1">
    <location>
        <begin position="6"/>
        <end position="174"/>
    </location>
</feature>
<dbReference type="Proteomes" id="UP000291338">
    <property type="component" value="Unassembled WGS sequence"/>
</dbReference>
<name>A0A4Q7IIZ3_9GAMM</name>